<evidence type="ECO:0000256" key="4">
    <source>
        <dbReference type="ARBA" id="ARBA00022737"/>
    </source>
</evidence>
<feature type="compositionally biased region" description="Low complexity" evidence="11">
    <location>
        <begin position="136"/>
        <end position="165"/>
    </location>
</feature>
<evidence type="ECO:0000256" key="11">
    <source>
        <dbReference type="SAM" id="MobiDB-lite"/>
    </source>
</evidence>
<reference evidence="13" key="1">
    <citation type="journal article" date="2014" name="Genome Announc.">
        <title>Genome sequence of the yeast Cyberlindnera fabianii (Hansenula fabianii).</title>
        <authorList>
            <person name="Freel K.C."/>
            <person name="Sarilar V."/>
            <person name="Neuveglise C."/>
            <person name="Devillers H."/>
            <person name="Friedrich A."/>
            <person name="Schacherer J."/>
        </authorList>
    </citation>
    <scope>NUCLEOTIDE SEQUENCE</scope>
    <source>
        <strain evidence="13">YJS4271</strain>
    </source>
</reference>
<proteinExistence type="inferred from homology"/>
<organism evidence="13">
    <name type="scientific">Cyberlindnera fabianii</name>
    <name type="common">Yeast</name>
    <name type="synonym">Hansenula fabianii</name>
    <dbReference type="NCBI Taxonomy" id="36022"/>
    <lineage>
        <taxon>Eukaryota</taxon>
        <taxon>Fungi</taxon>
        <taxon>Dikarya</taxon>
        <taxon>Ascomycota</taxon>
        <taxon>Saccharomycotina</taxon>
        <taxon>Saccharomycetes</taxon>
        <taxon>Phaffomycetales</taxon>
        <taxon>Phaffomycetaceae</taxon>
        <taxon>Cyberlindnera</taxon>
    </lineage>
</organism>
<sequence>MSSKSRKFPCPVEGCLKAYNRPSVLDEHLRSHTDTRPFACDQCDKKFLRESHLKSHQWIHADERPLGCDHCEKRFITKQQLQRHSRVHDKKRVKLGYKPPESPFRWKWENGKPNYNYPKDSIPLCPNSQLQQSPESDTTSTTTTTTANGSSRNSSTTTATTVTSSEQSDSHALETGEIHVCPYDCNTILPSSKELTDHMLATHIFNDTINVDTHLDTLKHKMHTKDQHWDLLSEWDGSDWSQKLCMEVECQGYGCPGYNDFESLVAHYNDSHGFVPESLFEFINLDGL</sequence>
<comment type="similarity">
    <text evidence="2">Belongs to the krueppel C2H2-type zinc-finger protein family.</text>
</comment>
<dbReference type="GO" id="GO:0000978">
    <property type="term" value="F:RNA polymerase II cis-regulatory region sequence-specific DNA binding"/>
    <property type="evidence" value="ECO:0007669"/>
    <property type="project" value="TreeGrafter"/>
</dbReference>
<dbReference type="FunFam" id="3.30.160.60:FF:000624">
    <property type="entry name" value="zinc finger protein 697"/>
    <property type="match status" value="2"/>
</dbReference>
<evidence type="ECO:0000256" key="2">
    <source>
        <dbReference type="ARBA" id="ARBA00006991"/>
    </source>
</evidence>
<evidence type="ECO:0000256" key="10">
    <source>
        <dbReference type="PROSITE-ProRule" id="PRU00042"/>
    </source>
</evidence>
<dbReference type="Pfam" id="PF13894">
    <property type="entry name" value="zf-C2H2_4"/>
    <property type="match status" value="1"/>
</dbReference>
<dbReference type="InterPro" id="IPR036236">
    <property type="entry name" value="Znf_C2H2_sf"/>
</dbReference>
<dbReference type="PANTHER" id="PTHR23235:SF155">
    <property type="entry name" value="EARLY GROWTH RESPONSE 4-RELATED"/>
    <property type="match status" value="1"/>
</dbReference>
<evidence type="ECO:0000256" key="6">
    <source>
        <dbReference type="ARBA" id="ARBA00022833"/>
    </source>
</evidence>
<comment type="subcellular location">
    <subcellularLocation>
        <location evidence="1">Nucleus</location>
    </subcellularLocation>
</comment>
<evidence type="ECO:0000256" key="3">
    <source>
        <dbReference type="ARBA" id="ARBA00022723"/>
    </source>
</evidence>
<dbReference type="PROSITE" id="PS00028">
    <property type="entry name" value="ZINC_FINGER_C2H2_1"/>
    <property type="match status" value="4"/>
</dbReference>
<name>A0A061B7V8_CYBFA</name>
<dbReference type="PROSITE" id="PS50157">
    <property type="entry name" value="ZINC_FINGER_C2H2_2"/>
    <property type="match status" value="3"/>
</dbReference>
<dbReference type="PANTHER" id="PTHR23235">
    <property type="entry name" value="KRUEPPEL-LIKE TRANSCRIPTION FACTOR"/>
    <property type="match status" value="1"/>
</dbReference>
<dbReference type="GO" id="GO:0005634">
    <property type="term" value="C:nucleus"/>
    <property type="evidence" value="ECO:0007669"/>
    <property type="project" value="UniProtKB-SubCell"/>
</dbReference>
<feature type="domain" description="C2H2-type" evidence="12">
    <location>
        <begin position="66"/>
        <end position="93"/>
    </location>
</feature>
<dbReference type="AlphaFoldDB" id="A0A061B7V8"/>
<keyword evidence="4" id="KW-0677">Repeat</keyword>
<dbReference type="VEuPathDB" id="FungiDB:BON22_5067"/>
<dbReference type="PhylomeDB" id="A0A061B7V8"/>
<gene>
    <name evidence="13" type="ORF">CYFA0S_21e00474g</name>
</gene>
<keyword evidence="8" id="KW-0804">Transcription</keyword>
<keyword evidence="5 10" id="KW-0863">Zinc-finger</keyword>
<accession>A0A061B7V8</accession>
<dbReference type="EMBL" id="LK052906">
    <property type="protein sequence ID" value="CDR45995.1"/>
    <property type="molecule type" value="Genomic_DNA"/>
</dbReference>
<evidence type="ECO:0000259" key="12">
    <source>
        <dbReference type="PROSITE" id="PS50157"/>
    </source>
</evidence>
<evidence type="ECO:0000256" key="9">
    <source>
        <dbReference type="ARBA" id="ARBA00023242"/>
    </source>
</evidence>
<feature type="compositionally biased region" description="Polar residues" evidence="11">
    <location>
        <begin position="126"/>
        <end position="135"/>
    </location>
</feature>
<feature type="region of interest" description="Disordered" evidence="11">
    <location>
        <begin position="119"/>
        <end position="171"/>
    </location>
</feature>
<evidence type="ECO:0000256" key="1">
    <source>
        <dbReference type="ARBA" id="ARBA00004123"/>
    </source>
</evidence>
<evidence type="ECO:0000256" key="8">
    <source>
        <dbReference type="ARBA" id="ARBA00023163"/>
    </source>
</evidence>
<dbReference type="GO" id="GO:0000981">
    <property type="term" value="F:DNA-binding transcription factor activity, RNA polymerase II-specific"/>
    <property type="evidence" value="ECO:0007669"/>
    <property type="project" value="TreeGrafter"/>
</dbReference>
<dbReference type="OrthoDB" id="3437960at2759"/>
<dbReference type="Gene3D" id="3.30.160.60">
    <property type="entry name" value="Classic Zinc Finger"/>
    <property type="match status" value="3"/>
</dbReference>
<feature type="domain" description="C2H2-type" evidence="12">
    <location>
        <begin position="8"/>
        <end position="37"/>
    </location>
</feature>
<feature type="domain" description="C2H2-type" evidence="12">
    <location>
        <begin position="38"/>
        <end position="65"/>
    </location>
</feature>
<keyword evidence="7" id="KW-0805">Transcription regulation</keyword>
<dbReference type="GO" id="GO:0008270">
    <property type="term" value="F:zinc ion binding"/>
    <property type="evidence" value="ECO:0007669"/>
    <property type="project" value="UniProtKB-KW"/>
</dbReference>
<keyword evidence="3" id="KW-0479">Metal-binding</keyword>
<keyword evidence="6" id="KW-0862">Zinc</keyword>
<evidence type="ECO:0000256" key="5">
    <source>
        <dbReference type="ARBA" id="ARBA00022771"/>
    </source>
</evidence>
<evidence type="ECO:0000313" key="13">
    <source>
        <dbReference type="EMBL" id="CDR45995.1"/>
    </source>
</evidence>
<dbReference type="InterPro" id="IPR013087">
    <property type="entry name" value="Znf_C2H2_type"/>
</dbReference>
<dbReference type="SMART" id="SM00355">
    <property type="entry name" value="ZnF_C2H2"/>
    <property type="match status" value="5"/>
</dbReference>
<dbReference type="SUPFAM" id="SSF57667">
    <property type="entry name" value="beta-beta-alpha zinc fingers"/>
    <property type="match status" value="2"/>
</dbReference>
<protein>
    <submittedName>
        <fullName evidence="13">CYFA0S21e00474g1_1</fullName>
    </submittedName>
</protein>
<keyword evidence="9" id="KW-0539">Nucleus</keyword>
<evidence type="ECO:0000256" key="7">
    <source>
        <dbReference type="ARBA" id="ARBA00023015"/>
    </source>
</evidence>